<dbReference type="InterPro" id="IPR010985">
    <property type="entry name" value="Ribbon_hlx_hlx"/>
</dbReference>
<keyword evidence="2" id="KW-1185">Reference proteome</keyword>
<gene>
    <name evidence="1" type="ORF">KEG57_26105</name>
</gene>
<dbReference type="AlphaFoldDB" id="A0A9X3X4B0"/>
<organism evidence="1 2">
    <name type="scientific">Polyangium jinanense</name>
    <dbReference type="NCBI Taxonomy" id="2829994"/>
    <lineage>
        <taxon>Bacteria</taxon>
        <taxon>Pseudomonadati</taxon>
        <taxon>Myxococcota</taxon>
        <taxon>Polyangia</taxon>
        <taxon>Polyangiales</taxon>
        <taxon>Polyangiaceae</taxon>
        <taxon>Polyangium</taxon>
    </lineage>
</organism>
<dbReference type="EMBL" id="JAGTJJ010000017">
    <property type="protein sequence ID" value="MDC3984009.1"/>
    <property type="molecule type" value="Genomic_DNA"/>
</dbReference>
<evidence type="ECO:0000313" key="1">
    <source>
        <dbReference type="EMBL" id="MDC3984009.1"/>
    </source>
</evidence>
<dbReference type="GO" id="GO:0006355">
    <property type="term" value="P:regulation of DNA-templated transcription"/>
    <property type="evidence" value="ECO:0007669"/>
    <property type="project" value="InterPro"/>
</dbReference>
<protein>
    <submittedName>
        <fullName evidence="1">Ribbon-helix-helix protein, CopG family</fullName>
    </submittedName>
</protein>
<sequence length="86" mass="9423">MSTHVLPLPLALDPELRERLERIAQAAGRSVSELAGAVLRDFIDENDRQLAAIDAGIAEADAGELLDFEEVRADMHKKMSALSPKR</sequence>
<dbReference type="Proteomes" id="UP001151081">
    <property type="component" value="Unassembled WGS sequence"/>
</dbReference>
<reference evidence="1 2" key="1">
    <citation type="submission" date="2021-04" db="EMBL/GenBank/DDBJ databases">
        <title>Genome analysis of Polyangium sp.</title>
        <authorList>
            <person name="Li Y."/>
            <person name="Wang J."/>
        </authorList>
    </citation>
    <scope>NUCLEOTIDE SEQUENCE [LARGE SCALE GENOMIC DNA]</scope>
    <source>
        <strain evidence="1 2">SDU14</strain>
    </source>
</reference>
<dbReference type="RefSeq" id="WP_272424589.1">
    <property type="nucleotide sequence ID" value="NZ_JAGTJJ010000017.1"/>
</dbReference>
<evidence type="ECO:0000313" key="2">
    <source>
        <dbReference type="Proteomes" id="UP001151081"/>
    </source>
</evidence>
<proteinExistence type="predicted"/>
<comment type="caution">
    <text evidence="1">The sequence shown here is derived from an EMBL/GenBank/DDBJ whole genome shotgun (WGS) entry which is preliminary data.</text>
</comment>
<accession>A0A9X3X4B0</accession>
<name>A0A9X3X4B0_9BACT</name>
<dbReference type="SUPFAM" id="SSF47598">
    <property type="entry name" value="Ribbon-helix-helix"/>
    <property type="match status" value="1"/>
</dbReference>